<keyword evidence="1" id="KW-0595">Phospholipid degradation</keyword>
<accession>A0A1R4HHL8</accession>
<comment type="catalytic activity">
    <reaction evidence="1">
        <text>a 1,2-diacyl-sn-glycero-3-phospho-(1'-sn-glycero-3'-phosphate) + H2O = a 1,2-diacyl-sn-glycero-3-phospho-(1'-sn-glycerol) + phosphate</text>
        <dbReference type="Rhea" id="RHEA:33751"/>
        <dbReference type="ChEBI" id="CHEBI:15377"/>
        <dbReference type="ChEBI" id="CHEBI:43474"/>
        <dbReference type="ChEBI" id="CHEBI:60110"/>
        <dbReference type="ChEBI" id="CHEBI:64716"/>
        <dbReference type="EC" id="3.1.3.27"/>
    </reaction>
</comment>
<keyword evidence="1" id="KW-1208">Phospholipid metabolism</keyword>
<dbReference type="PANTHER" id="PTHR36305">
    <property type="entry name" value="PHOSPHATIDYLGLYCEROPHOSPHATASE A"/>
    <property type="match status" value="1"/>
</dbReference>
<keyword evidence="1" id="KW-0460">Magnesium</keyword>
<evidence type="ECO:0000256" key="2">
    <source>
        <dbReference type="SAM" id="Phobius"/>
    </source>
</evidence>
<protein>
    <recommendedName>
        <fullName evidence="1">Phosphatidylglycerophosphatase A</fullName>
        <ecNumber evidence="1">3.1.3.27</ecNumber>
    </recommendedName>
    <alternativeName>
        <fullName evidence="1">Phosphatidylglycerolphosphate phosphatase A</fullName>
    </alternativeName>
</protein>
<dbReference type="UniPathway" id="UPA00084">
    <property type="reaction ID" value="UER00504"/>
</dbReference>
<evidence type="ECO:0000313" key="5">
    <source>
        <dbReference type="Proteomes" id="UP000195442"/>
    </source>
</evidence>
<gene>
    <name evidence="4" type="primary">pgpA</name>
    <name evidence="4" type="ORF">CRENPOLYSF2_70007</name>
</gene>
<dbReference type="GO" id="GO:0005886">
    <property type="term" value="C:plasma membrane"/>
    <property type="evidence" value="ECO:0007669"/>
    <property type="project" value="UniProtKB-SubCell"/>
</dbReference>
<dbReference type="GO" id="GO:0006655">
    <property type="term" value="P:phosphatidylglycerol biosynthetic process"/>
    <property type="evidence" value="ECO:0007669"/>
    <property type="project" value="UniProtKB-UniPathway"/>
</dbReference>
<feature type="domain" description="YutG/PgpA" evidence="3">
    <location>
        <begin position="27"/>
        <end position="164"/>
    </location>
</feature>
<dbReference type="CDD" id="cd06971">
    <property type="entry name" value="PgpA"/>
    <property type="match status" value="1"/>
</dbReference>
<reference evidence="5" key="1">
    <citation type="submission" date="2017-02" db="EMBL/GenBank/DDBJ databases">
        <authorList>
            <person name="Daims H."/>
        </authorList>
    </citation>
    <scope>NUCLEOTIDE SEQUENCE [LARGE SCALE GENOMIC DNA]</scope>
</reference>
<evidence type="ECO:0000256" key="1">
    <source>
        <dbReference type="PIRNR" id="PIRNR006162"/>
    </source>
</evidence>
<keyword evidence="1" id="KW-0442">Lipid degradation</keyword>
<keyword evidence="2" id="KW-1133">Transmembrane helix</keyword>
<dbReference type="InterPro" id="IPR026037">
    <property type="entry name" value="PgpA"/>
</dbReference>
<keyword evidence="5" id="KW-1185">Reference proteome</keyword>
<comment type="function">
    <text evidence="1">Lipid phosphatase which dephosphorylates phosphatidylglycerophosphate (PGP) to phosphatidylglycerol (PG).</text>
</comment>
<dbReference type="AlphaFoldDB" id="A0A1R4HHL8"/>
<dbReference type="SUPFAM" id="SSF101307">
    <property type="entry name" value="YutG-like"/>
    <property type="match status" value="1"/>
</dbReference>
<dbReference type="EMBL" id="FUKJ01000435">
    <property type="protein sequence ID" value="SJM95732.1"/>
    <property type="molecule type" value="Genomic_DNA"/>
</dbReference>
<dbReference type="OrthoDB" id="9804091at2"/>
<dbReference type="RefSeq" id="WP_087148359.1">
    <property type="nucleotide sequence ID" value="NZ_FUKJ01000435.1"/>
</dbReference>
<keyword evidence="1 2" id="KW-0812">Transmembrane</keyword>
<keyword evidence="1 2" id="KW-0472">Membrane</keyword>
<name>A0A1R4HHL8_9GAMM</name>
<comment type="cofactor">
    <cofactor evidence="1">
        <name>Mg(2+)</name>
        <dbReference type="ChEBI" id="CHEBI:18420"/>
    </cofactor>
</comment>
<keyword evidence="1" id="KW-0997">Cell inner membrane</keyword>
<comment type="subcellular location">
    <subcellularLocation>
        <location evidence="1">Cell inner membrane</location>
        <topology evidence="1">Multi-pass membrane protein</topology>
    </subcellularLocation>
</comment>
<dbReference type="Proteomes" id="UP000195442">
    <property type="component" value="Unassembled WGS sequence"/>
</dbReference>
<keyword evidence="1 4" id="KW-0378">Hydrolase</keyword>
<dbReference type="PIRSF" id="PIRSF006162">
    <property type="entry name" value="PgpA"/>
    <property type="match status" value="1"/>
</dbReference>
<dbReference type="InterPro" id="IPR007686">
    <property type="entry name" value="YutG/PgpA"/>
</dbReference>
<dbReference type="PANTHER" id="PTHR36305:SF1">
    <property type="entry name" value="PHOSPHATIDYLGLYCEROPHOSPHATASE A"/>
    <property type="match status" value="1"/>
</dbReference>
<keyword evidence="1" id="KW-0443">Lipid metabolism</keyword>
<feature type="transmembrane region" description="Helical" evidence="2">
    <location>
        <begin position="102"/>
        <end position="122"/>
    </location>
</feature>
<evidence type="ECO:0000259" key="3">
    <source>
        <dbReference type="Pfam" id="PF04608"/>
    </source>
</evidence>
<keyword evidence="1" id="KW-0479">Metal-binding</keyword>
<dbReference type="InterPro" id="IPR036681">
    <property type="entry name" value="PgpA-like_sf"/>
</dbReference>
<evidence type="ECO:0000313" key="4">
    <source>
        <dbReference type="EMBL" id="SJM95732.1"/>
    </source>
</evidence>
<comment type="pathway">
    <text evidence="1">Phospholipid metabolism; phosphatidylglycerol biosynthesis; phosphatidylglycerol from CDP-diacylglycerol: step 2/2.</text>
</comment>
<dbReference type="EC" id="3.1.3.27" evidence="1"/>
<dbReference type="GO" id="GO:0046872">
    <property type="term" value="F:metal ion binding"/>
    <property type="evidence" value="ECO:0007669"/>
    <property type="project" value="UniProtKB-KW"/>
</dbReference>
<feature type="transmembrane region" description="Helical" evidence="2">
    <location>
        <begin position="60"/>
        <end position="82"/>
    </location>
</feature>
<feature type="transmembrane region" description="Helical" evidence="2">
    <location>
        <begin position="143"/>
        <end position="164"/>
    </location>
</feature>
<proteinExistence type="predicted"/>
<dbReference type="Pfam" id="PF04608">
    <property type="entry name" value="PgpA"/>
    <property type="match status" value="1"/>
</dbReference>
<keyword evidence="1" id="KW-1003">Cell membrane</keyword>
<dbReference type="GO" id="GO:0009395">
    <property type="term" value="P:phospholipid catabolic process"/>
    <property type="evidence" value="ECO:0007669"/>
    <property type="project" value="UniProtKB-KW"/>
</dbReference>
<dbReference type="GO" id="GO:0008962">
    <property type="term" value="F:phosphatidylglycerophosphatase activity"/>
    <property type="evidence" value="ECO:0007669"/>
    <property type="project" value="UniProtKB-EC"/>
</dbReference>
<organism evidence="4 5">
    <name type="scientific">Crenothrix polyspora</name>
    <dbReference type="NCBI Taxonomy" id="360316"/>
    <lineage>
        <taxon>Bacteria</taxon>
        <taxon>Pseudomonadati</taxon>
        <taxon>Pseudomonadota</taxon>
        <taxon>Gammaproteobacteria</taxon>
        <taxon>Methylococcales</taxon>
        <taxon>Crenotrichaceae</taxon>
        <taxon>Crenothrix</taxon>
    </lineage>
</organism>
<sequence>MSTFINATYGKNNLTPRQILTDPVLFLAFGFGSGLAKKAPGTCGTVAAIPVYLLFAQTPLLAYSILTIAATLIGISLCGIAADKLGEHDFGGIVWDEVAGYLITLWFVPFSWQATLTGFVLFRIFDIIKPWPIKWVDQKVHGGFGIMLDDVLAGVFAGLILMWIF</sequence>